<comment type="similarity">
    <text evidence="1">Belongs to the AFG1 ATPase family.</text>
</comment>
<reference evidence="5" key="1">
    <citation type="journal article" date="2020" name="Stud. Mycol.">
        <title>101 Dothideomycetes genomes: a test case for predicting lifestyles and emergence of pathogens.</title>
        <authorList>
            <person name="Haridas S."/>
            <person name="Albert R."/>
            <person name="Binder M."/>
            <person name="Bloem J."/>
            <person name="Labutti K."/>
            <person name="Salamov A."/>
            <person name="Andreopoulos B."/>
            <person name="Baker S."/>
            <person name="Barry K."/>
            <person name="Bills G."/>
            <person name="Bluhm B."/>
            <person name="Cannon C."/>
            <person name="Castanera R."/>
            <person name="Culley D."/>
            <person name="Daum C."/>
            <person name="Ezra D."/>
            <person name="Gonzalez J."/>
            <person name="Henrissat B."/>
            <person name="Kuo A."/>
            <person name="Liang C."/>
            <person name="Lipzen A."/>
            <person name="Lutzoni F."/>
            <person name="Magnuson J."/>
            <person name="Mondo S."/>
            <person name="Nolan M."/>
            <person name="Ohm R."/>
            <person name="Pangilinan J."/>
            <person name="Park H.-J."/>
            <person name="Ramirez L."/>
            <person name="Alfaro M."/>
            <person name="Sun H."/>
            <person name="Tritt A."/>
            <person name="Yoshinaga Y."/>
            <person name="Zwiers L.-H."/>
            <person name="Turgeon B."/>
            <person name="Goodwin S."/>
            <person name="Spatafora J."/>
            <person name="Crous P."/>
            <person name="Grigoriev I."/>
        </authorList>
    </citation>
    <scope>NUCLEOTIDE SEQUENCE</scope>
    <source>
        <strain evidence="5">Tuck. ex Michener</strain>
    </source>
</reference>
<feature type="compositionally biased region" description="Low complexity" evidence="4">
    <location>
        <begin position="596"/>
        <end position="607"/>
    </location>
</feature>
<feature type="compositionally biased region" description="Low complexity" evidence="4">
    <location>
        <begin position="511"/>
        <end position="525"/>
    </location>
</feature>
<feature type="region of interest" description="Disordered" evidence="4">
    <location>
        <begin position="734"/>
        <end position="766"/>
    </location>
</feature>
<organism evidence="5 6">
    <name type="scientific">Viridothelium virens</name>
    <name type="common">Speckled blister lichen</name>
    <name type="synonym">Trypethelium virens</name>
    <dbReference type="NCBI Taxonomy" id="1048519"/>
    <lineage>
        <taxon>Eukaryota</taxon>
        <taxon>Fungi</taxon>
        <taxon>Dikarya</taxon>
        <taxon>Ascomycota</taxon>
        <taxon>Pezizomycotina</taxon>
        <taxon>Dothideomycetes</taxon>
        <taxon>Dothideomycetes incertae sedis</taxon>
        <taxon>Trypetheliales</taxon>
        <taxon>Trypetheliaceae</taxon>
        <taxon>Viridothelium</taxon>
    </lineage>
</organism>
<dbReference type="EMBL" id="ML991793">
    <property type="protein sequence ID" value="KAF2235138.1"/>
    <property type="molecule type" value="Genomic_DNA"/>
</dbReference>
<dbReference type="NCBIfam" id="NF040713">
    <property type="entry name" value="ZapE"/>
    <property type="match status" value="1"/>
</dbReference>
<dbReference type="GO" id="GO:0016887">
    <property type="term" value="F:ATP hydrolysis activity"/>
    <property type="evidence" value="ECO:0007669"/>
    <property type="project" value="InterPro"/>
</dbReference>
<dbReference type="PANTHER" id="PTHR12169:SF2">
    <property type="entry name" value="AFG1P"/>
    <property type="match status" value="1"/>
</dbReference>
<dbReference type="SUPFAM" id="SSF52540">
    <property type="entry name" value="P-loop containing nucleoside triphosphate hydrolases"/>
    <property type="match status" value="1"/>
</dbReference>
<evidence type="ECO:0000313" key="5">
    <source>
        <dbReference type="EMBL" id="KAF2235138.1"/>
    </source>
</evidence>
<feature type="compositionally biased region" description="Low complexity" evidence="4">
    <location>
        <begin position="558"/>
        <end position="570"/>
    </location>
</feature>
<name>A0A6A6HBF3_VIRVR</name>
<evidence type="ECO:0008006" key="7">
    <source>
        <dbReference type="Google" id="ProtNLM"/>
    </source>
</evidence>
<feature type="region of interest" description="Disordered" evidence="4">
    <location>
        <begin position="554"/>
        <end position="614"/>
    </location>
</feature>
<evidence type="ECO:0000313" key="6">
    <source>
        <dbReference type="Proteomes" id="UP000800092"/>
    </source>
</evidence>
<dbReference type="Gene3D" id="3.40.50.300">
    <property type="entry name" value="P-loop containing nucleotide triphosphate hydrolases"/>
    <property type="match status" value="1"/>
</dbReference>
<feature type="compositionally biased region" description="Basic and acidic residues" evidence="4">
    <location>
        <begin position="576"/>
        <end position="585"/>
    </location>
</feature>
<protein>
    <recommendedName>
        <fullName evidence="7">AAA+ ATPase domain-containing protein</fullName>
    </recommendedName>
</protein>
<dbReference type="Pfam" id="PF03969">
    <property type="entry name" value="AFG1_ATPase"/>
    <property type="match status" value="2"/>
</dbReference>
<dbReference type="PANTHER" id="PTHR12169">
    <property type="entry name" value="ATPASE N2B"/>
    <property type="match status" value="1"/>
</dbReference>
<proteinExistence type="inferred from homology"/>
<sequence>MSLRASSTGIAITNPLVLYRALISTRQIDPDPAQHRLAIHLAKLYDQLKDYEPEIEYGQRLEQISKVVDQKQEAASPSDTIIGTRGVWHSLLTQKEKRESLALTKVLNSHEAALKLNSPKGLMLHGEVGTGKSMLIDLFADCLPNRKKRRWHFNTFMLDTFARLEQIRHQRISMTIPSGQAQQQEDYSLLWLARSLIKTSPILFLDEFQLPDRAASKIMSNLMTRFFQLGGVLIATSNRMPEELAKAAGMEFTPPPTRMESLAWRLGLVGGERAAGRSENMFAGRGEFASFLELLKARCEVWEMGGGKDYRRREVEESLNPQEAVEFAEEPGSWQDAATVVESNLSQEESTPANSSETIAPLKYFIKPALGTESTTEFLAGFHSTLLEVASLPPTTTSIPWTSTTLRVYGRIVPVPRRYSGITHWTFAELCQTELGPADYITLASTFHTLILTDVPVLTVLQKNEARRFITLLDALYEARCKLLISAAAGPDELFFPEPKTPQSRSPRAGSPSKSTSTSTSTSTSQETADTLTEDALLPETFSEAYQDLTAPFRPNISAYSPSPSSLPPDALEDDPPNRVRRQGDSLDASGDAYDAQRAGASSSSRAPDFGVSSAFTGEDERFAYRRARSRLWEMCGRRWWAREGEGWWRPVERSVRRWEGTALGEGEKVGEERGGRSKEGGKEGRVGEREVDEKLDEPMFRHGASPFRTSAEPPPKFSWTHVWGTMKWGRKAGAWGKGVEGLEERRREKERLKDEEGEKKRRGGR</sequence>
<dbReference type="InterPro" id="IPR005654">
    <property type="entry name" value="ATPase_AFG1-like"/>
</dbReference>
<dbReference type="GO" id="GO:0005739">
    <property type="term" value="C:mitochondrion"/>
    <property type="evidence" value="ECO:0007669"/>
    <property type="project" value="TreeGrafter"/>
</dbReference>
<evidence type="ECO:0000256" key="2">
    <source>
        <dbReference type="ARBA" id="ARBA00022741"/>
    </source>
</evidence>
<keyword evidence="6" id="KW-1185">Reference proteome</keyword>
<gene>
    <name evidence="5" type="ORF">EV356DRAFT_445386</name>
</gene>
<dbReference type="OrthoDB" id="548867at2759"/>
<dbReference type="CDD" id="cd00009">
    <property type="entry name" value="AAA"/>
    <property type="match status" value="1"/>
</dbReference>
<keyword evidence="2" id="KW-0547">Nucleotide-binding</keyword>
<dbReference type="InterPro" id="IPR027417">
    <property type="entry name" value="P-loop_NTPase"/>
</dbReference>
<feature type="compositionally biased region" description="Basic and acidic residues" evidence="4">
    <location>
        <begin position="660"/>
        <end position="701"/>
    </location>
</feature>
<accession>A0A6A6HBF3</accession>
<feature type="region of interest" description="Disordered" evidence="4">
    <location>
        <begin position="494"/>
        <end position="530"/>
    </location>
</feature>
<evidence type="ECO:0000256" key="3">
    <source>
        <dbReference type="ARBA" id="ARBA00022840"/>
    </source>
</evidence>
<evidence type="ECO:0000256" key="1">
    <source>
        <dbReference type="ARBA" id="ARBA00010322"/>
    </source>
</evidence>
<dbReference type="Proteomes" id="UP000800092">
    <property type="component" value="Unassembled WGS sequence"/>
</dbReference>
<keyword evidence="3" id="KW-0067">ATP-binding</keyword>
<feature type="region of interest" description="Disordered" evidence="4">
    <location>
        <begin position="660"/>
        <end position="716"/>
    </location>
</feature>
<evidence type="ECO:0000256" key="4">
    <source>
        <dbReference type="SAM" id="MobiDB-lite"/>
    </source>
</evidence>
<dbReference type="AlphaFoldDB" id="A0A6A6HBF3"/>
<feature type="compositionally biased region" description="Basic and acidic residues" evidence="4">
    <location>
        <begin position="741"/>
        <end position="760"/>
    </location>
</feature>
<dbReference type="GO" id="GO:0005524">
    <property type="term" value="F:ATP binding"/>
    <property type="evidence" value="ECO:0007669"/>
    <property type="project" value="UniProtKB-KW"/>
</dbReference>